<name>A0ABR1BYK4_NECAM</name>
<reference evidence="9 10" key="1">
    <citation type="submission" date="2023-08" db="EMBL/GenBank/DDBJ databases">
        <title>A Necator americanus chromosomal reference genome.</title>
        <authorList>
            <person name="Ilik V."/>
            <person name="Petrzelkova K.J."/>
            <person name="Pardy F."/>
            <person name="Fuh T."/>
            <person name="Niatou-Singa F.S."/>
            <person name="Gouil Q."/>
            <person name="Baker L."/>
            <person name="Ritchie M.E."/>
            <person name="Jex A.R."/>
            <person name="Gazzola D."/>
            <person name="Li H."/>
            <person name="Toshio Fujiwara R."/>
            <person name="Zhan B."/>
            <person name="Aroian R.V."/>
            <person name="Pafco B."/>
            <person name="Schwarz E.M."/>
        </authorList>
    </citation>
    <scope>NUCLEOTIDE SEQUENCE [LARGE SCALE GENOMIC DNA]</scope>
    <source>
        <strain evidence="9 10">Aroian</strain>
        <tissue evidence="9">Whole animal</tissue>
    </source>
</reference>
<feature type="region of interest" description="Disordered" evidence="5">
    <location>
        <begin position="199"/>
        <end position="225"/>
    </location>
</feature>
<evidence type="ECO:0000256" key="2">
    <source>
        <dbReference type="ARBA" id="ARBA00022490"/>
    </source>
</evidence>
<feature type="region of interest" description="Disordered" evidence="5">
    <location>
        <begin position="131"/>
        <end position="165"/>
    </location>
</feature>
<accession>A0ABR1BYK4</accession>
<dbReference type="SMART" id="SM00166">
    <property type="entry name" value="UBX"/>
    <property type="match status" value="1"/>
</dbReference>
<keyword evidence="10" id="KW-1185">Reference proteome</keyword>
<keyword evidence="4" id="KW-0863">Zinc-finger</keyword>
<proteinExistence type="predicted"/>
<dbReference type="InterPro" id="IPR001012">
    <property type="entry name" value="UBX_dom"/>
</dbReference>
<dbReference type="EMBL" id="JAVFWL010000001">
    <property type="protein sequence ID" value="KAK6730121.1"/>
    <property type="molecule type" value="Genomic_DNA"/>
</dbReference>
<protein>
    <recommendedName>
        <fullName evidence="11">UBX domain protein</fullName>
    </recommendedName>
</protein>
<sequence length="307" mass="34749">MSTVVDQLVDMGFERARAEYAFAKTGKGALEAAMDWLISHEGEEIPAHLEDSILMEEGKAAESSSELTESTPGSYKCNDCNKLFRDENAMMFHAAKSGHENFSESSETIAPLTPEERAKKAAELRDRIRAARAQKEEQERKEQIEKERRRREEGKKMQEMREKQRDDELRAIAEERRRAKQEEAEARQRVLDQIKADREARKAGKVGVLPASPPQPTAPPVSATPTAKDYNQTTIQVRLLNGQAVRQTFGALEPLSAVRLWLELNHSDGSPFTLLQPFPRKLMTDEDYEKPLKELGLVPSANFVMTR</sequence>
<dbReference type="Gene3D" id="1.10.8.10">
    <property type="entry name" value="DNA helicase RuvA subunit, C-terminal domain"/>
    <property type="match status" value="1"/>
</dbReference>
<keyword evidence="3" id="KW-0175">Coiled coil</keyword>
<dbReference type="PROSITE" id="PS00028">
    <property type="entry name" value="ZINC_FINGER_C2H2_1"/>
    <property type="match status" value="1"/>
</dbReference>
<evidence type="ECO:0000259" key="7">
    <source>
        <dbReference type="PROSITE" id="PS50033"/>
    </source>
</evidence>
<evidence type="ECO:0008006" key="11">
    <source>
        <dbReference type="Google" id="ProtNLM"/>
    </source>
</evidence>
<evidence type="ECO:0000313" key="9">
    <source>
        <dbReference type="EMBL" id="KAK6730121.1"/>
    </source>
</evidence>
<keyword evidence="4" id="KW-0862">Zinc</keyword>
<dbReference type="SUPFAM" id="SSF46934">
    <property type="entry name" value="UBA-like"/>
    <property type="match status" value="1"/>
</dbReference>
<dbReference type="PROSITE" id="PS50030">
    <property type="entry name" value="UBA"/>
    <property type="match status" value="1"/>
</dbReference>
<feature type="domain" description="UBX" evidence="7">
    <location>
        <begin position="228"/>
        <end position="305"/>
    </location>
</feature>
<dbReference type="PROSITE" id="PS50033">
    <property type="entry name" value="UBX"/>
    <property type="match status" value="1"/>
</dbReference>
<dbReference type="PANTHER" id="PTHR46340">
    <property type="entry name" value="UBX DOMAIN-CONTAINING PROTEIN 1"/>
    <property type="match status" value="1"/>
</dbReference>
<feature type="domain" description="C2H2-type" evidence="8">
    <location>
        <begin position="75"/>
        <end position="104"/>
    </location>
</feature>
<evidence type="ECO:0000256" key="4">
    <source>
        <dbReference type="PROSITE-ProRule" id="PRU00042"/>
    </source>
</evidence>
<evidence type="ECO:0000256" key="5">
    <source>
        <dbReference type="SAM" id="MobiDB-lite"/>
    </source>
</evidence>
<dbReference type="InterPro" id="IPR013087">
    <property type="entry name" value="Znf_C2H2_type"/>
</dbReference>
<keyword evidence="4" id="KW-0479">Metal-binding</keyword>
<feature type="domain" description="UBA" evidence="6">
    <location>
        <begin position="1"/>
        <end position="40"/>
    </location>
</feature>
<dbReference type="SMART" id="SM00165">
    <property type="entry name" value="UBA"/>
    <property type="match status" value="1"/>
</dbReference>
<evidence type="ECO:0000259" key="6">
    <source>
        <dbReference type="PROSITE" id="PS50030"/>
    </source>
</evidence>
<dbReference type="PROSITE" id="PS50157">
    <property type="entry name" value="ZINC_FINGER_C2H2_2"/>
    <property type="match status" value="1"/>
</dbReference>
<dbReference type="Pfam" id="PF22562">
    <property type="entry name" value="UBA_7"/>
    <property type="match status" value="1"/>
</dbReference>
<evidence type="ECO:0000256" key="3">
    <source>
        <dbReference type="ARBA" id="ARBA00023054"/>
    </source>
</evidence>
<organism evidence="9 10">
    <name type="scientific">Necator americanus</name>
    <name type="common">Human hookworm</name>
    <dbReference type="NCBI Taxonomy" id="51031"/>
    <lineage>
        <taxon>Eukaryota</taxon>
        <taxon>Metazoa</taxon>
        <taxon>Ecdysozoa</taxon>
        <taxon>Nematoda</taxon>
        <taxon>Chromadorea</taxon>
        <taxon>Rhabditida</taxon>
        <taxon>Rhabditina</taxon>
        <taxon>Rhabditomorpha</taxon>
        <taxon>Strongyloidea</taxon>
        <taxon>Ancylostomatidae</taxon>
        <taxon>Bunostominae</taxon>
        <taxon>Necator</taxon>
    </lineage>
</organism>
<evidence type="ECO:0000313" key="10">
    <source>
        <dbReference type="Proteomes" id="UP001303046"/>
    </source>
</evidence>
<dbReference type="InterPro" id="IPR029071">
    <property type="entry name" value="Ubiquitin-like_domsf"/>
</dbReference>
<dbReference type="Proteomes" id="UP001303046">
    <property type="component" value="Unassembled WGS sequence"/>
</dbReference>
<keyword evidence="2" id="KW-0963">Cytoplasm</keyword>
<dbReference type="Gene3D" id="3.10.20.90">
    <property type="entry name" value="Phosphatidylinositol 3-kinase Catalytic Subunit, Chain A, domain 1"/>
    <property type="match status" value="1"/>
</dbReference>
<evidence type="ECO:0000259" key="8">
    <source>
        <dbReference type="PROSITE" id="PS50157"/>
    </source>
</evidence>
<gene>
    <name evidence="9" type="primary">Necator_chrI.g3032</name>
    <name evidence="9" type="ORF">RB195_006903</name>
</gene>
<comment type="caution">
    <text evidence="9">The sequence shown here is derived from an EMBL/GenBank/DDBJ whole genome shotgun (WGS) entry which is preliminary data.</text>
</comment>
<comment type="subcellular location">
    <subcellularLocation>
        <location evidence="1">Cytoplasm</location>
    </subcellularLocation>
</comment>
<dbReference type="InterPro" id="IPR009060">
    <property type="entry name" value="UBA-like_sf"/>
</dbReference>
<evidence type="ECO:0000256" key="1">
    <source>
        <dbReference type="ARBA" id="ARBA00004496"/>
    </source>
</evidence>
<dbReference type="SUPFAM" id="SSF54236">
    <property type="entry name" value="Ubiquitin-like"/>
    <property type="match status" value="1"/>
</dbReference>
<dbReference type="PANTHER" id="PTHR46340:SF1">
    <property type="entry name" value="UBX DOMAIN-CONTAINING PROTEIN 1"/>
    <property type="match status" value="1"/>
</dbReference>
<dbReference type="InterPro" id="IPR015940">
    <property type="entry name" value="UBA"/>
</dbReference>
<dbReference type="Pfam" id="PF00789">
    <property type="entry name" value="UBX"/>
    <property type="match status" value="1"/>
</dbReference>